<comment type="caution">
    <text evidence="9">The sequence shown here is derived from an EMBL/GenBank/DDBJ whole genome shotgun (WGS) entry which is preliminary data.</text>
</comment>
<dbReference type="InterPro" id="IPR018117">
    <property type="entry name" value="C5_DNA_meth_AS"/>
</dbReference>
<evidence type="ECO:0000313" key="10">
    <source>
        <dbReference type="Proteomes" id="UP000276615"/>
    </source>
</evidence>
<dbReference type="PRINTS" id="PR00105">
    <property type="entry name" value="C5METTRFRASE"/>
</dbReference>
<dbReference type="NCBIfam" id="TIGR00675">
    <property type="entry name" value="dcm"/>
    <property type="match status" value="1"/>
</dbReference>
<feature type="active site" evidence="6">
    <location>
        <position position="85"/>
    </location>
</feature>
<dbReference type="EC" id="2.1.1.37" evidence="8"/>
<evidence type="ECO:0000256" key="4">
    <source>
        <dbReference type="ARBA" id="ARBA00022747"/>
    </source>
</evidence>
<sequence length="383" mass="42160">MDSSVEPPTIVDLFCGCGGFSLGAELAGFHTLAAVDIDSTIQSGYRKNYPNTKAIEGNVAEITQDDWRQLIGTTRPDGVIGGPPCQGFSRIGKRLKDDPRNNLVHHFYRHVRELDPKFFIMENVQGILDEDNVDTLMQGIEQVSGRFKILGPFVINAADYGAATNRYRVLVIGYNPLEMSQLSIEQFTGQKVERLTTVRDAISDLPPQVKGTSSVDFSWSKYPRAKRAGISDYALAMRQPPPPGIGWPEAVSKLKLGLVSGLAETKHTALVVARYLAVVPGKTDLVSKSHKLRWEGLSPTLRAGTGADKGSFQAVRPLHPILGRVINVREAARLQGFPDWYVFHPTKWHSFRMIGNSVSPLVSYGVLSEVYKSLKVSEKISVA</sequence>
<dbReference type="Gene3D" id="3.90.120.10">
    <property type="entry name" value="DNA Methylase, subunit A, domain 2"/>
    <property type="match status" value="1"/>
</dbReference>
<evidence type="ECO:0000256" key="3">
    <source>
        <dbReference type="ARBA" id="ARBA00022691"/>
    </source>
</evidence>
<dbReference type="PROSITE" id="PS51679">
    <property type="entry name" value="SAM_MT_C5"/>
    <property type="match status" value="1"/>
</dbReference>
<dbReference type="InterPro" id="IPR001525">
    <property type="entry name" value="C5_MeTfrase"/>
</dbReference>
<dbReference type="GO" id="GO:0009307">
    <property type="term" value="P:DNA restriction-modification system"/>
    <property type="evidence" value="ECO:0007669"/>
    <property type="project" value="UniProtKB-KW"/>
</dbReference>
<dbReference type="Proteomes" id="UP000276615">
    <property type="component" value="Unassembled WGS sequence"/>
</dbReference>
<dbReference type="PANTHER" id="PTHR10629:SF52">
    <property type="entry name" value="DNA (CYTOSINE-5)-METHYLTRANSFERASE 1"/>
    <property type="match status" value="1"/>
</dbReference>
<reference evidence="9 10" key="1">
    <citation type="submission" date="2018-08" db="EMBL/GenBank/DDBJ databases">
        <title>Recombination of ecologically and evolutionarily significant loci maintains genetic cohesion in the Pseudomonas syringae species complex.</title>
        <authorList>
            <person name="Dillon M."/>
            <person name="Thakur S."/>
            <person name="Almeida R.N.D."/>
            <person name="Weir B.S."/>
            <person name="Guttman D.S."/>
        </authorList>
    </citation>
    <scope>NUCLEOTIDE SEQUENCE [LARGE SCALE GENOMIC DNA]</scope>
    <source>
        <strain evidence="9 10">ICMP 8670</strain>
    </source>
</reference>
<accession>A0A3M4SC16</accession>
<evidence type="ECO:0000256" key="5">
    <source>
        <dbReference type="ARBA" id="ARBA00047422"/>
    </source>
</evidence>
<dbReference type="InterPro" id="IPR029063">
    <property type="entry name" value="SAM-dependent_MTases_sf"/>
</dbReference>
<comment type="catalytic activity">
    <reaction evidence="5 8">
        <text>a 2'-deoxycytidine in DNA + S-adenosyl-L-methionine = a 5-methyl-2'-deoxycytidine in DNA + S-adenosyl-L-homocysteine + H(+)</text>
        <dbReference type="Rhea" id="RHEA:13681"/>
        <dbReference type="Rhea" id="RHEA-COMP:11369"/>
        <dbReference type="Rhea" id="RHEA-COMP:11370"/>
        <dbReference type="ChEBI" id="CHEBI:15378"/>
        <dbReference type="ChEBI" id="CHEBI:57856"/>
        <dbReference type="ChEBI" id="CHEBI:59789"/>
        <dbReference type="ChEBI" id="CHEBI:85452"/>
        <dbReference type="ChEBI" id="CHEBI:85454"/>
        <dbReference type="EC" id="2.1.1.37"/>
    </reaction>
</comment>
<dbReference type="InterPro" id="IPR031303">
    <property type="entry name" value="C5_meth_CS"/>
</dbReference>
<dbReference type="InterPro" id="IPR050390">
    <property type="entry name" value="C5-Methyltransferase"/>
</dbReference>
<proteinExistence type="inferred from homology"/>
<name>A0A3M4SC16_9PSED</name>
<evidence type="ECO:0000256" key="2">
    <source>
        <dbReference type="ARBA" id="ARBA00022679"/>
    </source>
</evidence>
<comment type="similarity">
    <text evidence="6 7">Belongs to the class I-like SAM-binding methyltransferase superfamily. C5-methyltransferase family.</text>
</comment>
<keyword evidence="1 6" id="KW-0489">Methyltransferase</keyword>
<organism evidence="9 10">
    <name type="scientific">Pseudomonas syringae pv. primulae</name>
    <dbReference type="NCBI Taxonomy" id="251707"/>
    <lineage>
        <taxon>Bacteria</taxon>
        <taxon>Pseudomonadati</taxon>
        <taxon>Pseudomonadota</taxon>
        <taxon>Gammaproteobacteria</taxon>
        <taxon>Pseudomonadales</taxon>
        <taxon>Pseudomonadaceae</taxon>
        <taxon>Pseudomonas</taxon>
    </lineage>
</organism>
<dbReference type="EMBL" id="RBRQ01000094">
    <property type="protein sequence ID" value="RMR12524.1"/>
    <property type="molecule type" value="Genomic_DNA"/>
</dbReference>
<dbReference type="Pfam" id="PF00145">
    <property type="entry name" value="DNA_methylase"/>
    <property type="match status" value="1"/>
</dbReference>
<dbReference type="AlphaFoldDB" id="A0A3M4SC16"/>
<keyword evidence="3 6" id="KW-0949">S-adenosyl-L-methionine</keyword>
<evidence type="ECO:0000256" key="1">
    <source>
        <dbReference type="ARBA" id="ARBA00022603"/>
    </source>
</evidence>
<dbReference type="RefSeq" id="WP_122282990.1">
    <property type="nucleotide sequence ID" value="NZ_RBRQ01000094.1"/>
</dbReference>
<evidence type="ECO:0000313" key="9">
    <source>
        <dbReference type="EMBL" id="RMR12524.1"/>
    </source>
</evidence>
<dbReference type="GO" id="GO:0003886">
    <property type="term" value="F:DNA (cytosine-5-)-methyltransferase activity"/>
    <property type="evidence" value="ECO:0007669"/>
    <property type="project" value="UniProtKB-EC"/>
</dbReference>
<dbReference type="PANTHER" id="PTHR10629">
    <property type="entry name" value="CYTOSINE-SPECIFIC METHYLTRANSFERASE"/>
    <property type="match status" value="1"/>
</dbReference>
<gene>
    <name evidence="9" type="ORF">ALP92_02017</name>
</gene>
<dbReference type="SUPFAM" id="SSF53335">
    <property type="entry name" value="S-adenosyl-L-methionine-dependent methyltransferases"/>
    <property type="match status" value="1"/>
</dbReference>
<dbReference type="PROSITE" id="PS00094">
    <property type="entry name" value="C5_MTASE_1"/>
    <property type="match status" value="1"/>
</dbReference>
<dbReference type="PROSITE" id="PS00095">
    <property type="entry name" value="C5_MTASE_2"/>
    <property type="match status" value="1"/>
</dbReference>
<keyword evidence="4" id="KW-0680">Restriction system</keyword>
<evidence type="ECO:0000256" key="7">
    <source>
        <dbReference type="RuleBase" id="RU000416"/>
    </source>
</evidence>
<keyword evidence="2 6" id="KW-0808">Transferase</keyword>
<protein>
    <recommendedName>
        <fullName evidence="8">Cytosine-specific methyltransferase</fullName>
        <ecNumber evidence="8">2.1.1.37</ecNumber>
    </recommendedName>
</protein>
<dbReference type="GO" id="GO:0032259">
    <property type="term" value="P:methylation"/>
    <property type="evidence" value="ECO:0007669"/>
    <property type="project" value="UniProtKB-KW"/>
</dbReference>
<evidence type="ECO:0000256" key="6">
    <source>
        <dbReference type="PROSITE-ProRule" id="PRU01016"/>
    </source>
</evidence>
<dbReference type="Gene3D" id="3.40.50.150">
    <property type="entry name" value="Vaccinia Virus protein VP39"/>
    <property type="match status" value="1"/>
</dbReference>
<evidence type="ECO:0000256" key="8">
    <source>
        <dbReference type="RuleBase" id="RU000417"/>
    </source>
</evidence>